<dbReference type="PROSITE" id="PS50931">
    <property type="entry name" value="HTH_LYSR"/>
    <property type="match status" value="1"/>
</dbReference>
<dbReference type="InterPro" id="IPR036388">
    <property type="entry name" value="WH-like_DNA-bd_sf"/>
</dbReference>
<name>A0ABW2A846_9GAMM</name>
<dbReference type="PANTHER" id="PTHR30126">
    <property type="entry name" value="HTH-TYPE TRANSCRIPTIONAL REGULATOR"/>
    <property type="match status" value="1"/>
</dbReference>
<dbReference type="EMBL" id="JBHSWE010000001">
    <property type="protein sequence ID" value="MFC6673540.1"/>
    <property type="molecule type" value="Genomic_DNA"/>
</dbReference>
<organism evidence="6 7">
    <name type="scientific">Marinobacterium aestuariivivens</name>
    <dbReference type="NCBI Taxonomy" id="1698799"/>
    <lineage>
        <taxon>Bacteria</taxon>
        <taxon>Pseudomonadati</taxon>
        <taxon>Pseudomonadota</taxon>
        <taxon>Gammaproteobacteria</taxon>
        <taxon>Oceanospirillales</taxon>
        <taxon>Oceanospirillaceae</taxon>
        <taxon>Marinobacterium</taxon>
    </lineage>
</organism>
<dbReference type="InterPro" id="IPR036390">
    <property type="entry name" value="WH_DNA-bd_sf"/>
</dbReference>
<evidence type="ECO:0000256" key="3">
    <source>
        <dbReference type="ARBA" id="ARBA00023125"/>
    </source>
</evidence>
<dbReference type="Gene3D" id="1.10.10.10">
    <property type="entry name" value="Winged helix-like DNA-binding domain superfamily/Winged helix DNA-binding domain"/>
    <property type="match status" value="1"/>
</dbReference>
<feature type="domain" description="HTH lysR-type" evidence="5">
    <location>
        <begin position="1"/>
        <end position="58"/>
    </location>
</feature>
<keyword evidence="3" id="KW-0238">DNA-binding</keyword>
<protein>
    <submittedName>
        <fullName evidence="6">LysR family transcriptional regulator</fullName>
    </submittedName>
</protein>
<evidence type="ECO:0000313" key="6">
    <source>
        <dbReference type="EMBL" id="MFC6673540.1"/>
    </source>
</evidence>
<dbReference type="PRINTS" id="PR00039">
    <property type="entry name" value="HTHLYSR"/>
</dbReference>
<evidence type="ECO:0000256" key="4">
    <source>
        <dbReference type="ARBA" id="ARBA00023163"/>
    </source>
</evidence>
<evidence type="ECO:0000259" key="5">
    <source>
        <dbReference type="PROSITE" id="PS50931"/>
    </source>
</evidence>
<keyword evidence="7" id="KW-1185">Reference proteome</keyword>
<dbReference type="InterPro" id="IPR000847">
    <property type="entry name" value="LysR_HTH_N"/>
</dbReference>
<dbReference type="PANTHER" id="PTHR30126:SF81">
    <property type="entry name" value="HTH-TYPE TRANSCRIPTIONAL REGULATOR ILVY"/>
    <property type="match status" value="1"/>
</dbReference>
<evidence type="ECO:0000256" key="1">
    <source>
        <dbReference type="ARBA" id="ARBA00009437"/>
    </source>
</evidence>
<comment type="similarity">
    <text evidence="1">Belongs to the LysR transcriptional regulatory family.</text>
</comment>
<reference evidence="7" key="1">
    <citation type="journal article" date="2019" name="Int. J. Syst. Evol. Microbiol.">
        <title>The Global Catalogue of Microorganisms (GCM) 10K type strain sequencing project: providing services to taxonomists for standard genome sequencing and annotation.</title>
        <authorList>
            <consortium name="The Broad Institute Genomics Platform"/>
            <consortium name="The Broad Institute Genome Sequencing Center for Infectious Disease"/>
            <person name="Wu L."/>
            <person name="Ma J."/>
        </authorList>
    </citation>
    <scope>NUCLEOTIDE SEQUENCE [LARGE SCALE GENOMIC DNA]</scope>
    <source>
        <strain evidence="7">NBRC 111756</strain>
    </source>
</reference>
<gene>
    <name evidence="6" type="ORF">ACFQDL_28210</name>
</gene>
<dbReference type="RefSeq" id="WP_379911999.1">
    <property type="nucleotide sequence ID" value="NZ_JBHSWE010000001.1"/>
</dbReference>
<dbReference type="Proteomes" id="UP001596422">
    <property type="component" value="Unassembled WGS sequence"/>
</dbReference>
<comment type="caution">
    <text evidence="6">The sequence shown here is derived from an EMBL/GenBank/DDBJ whole genome shotgun (WGS) entry which is preliminary data.</text>
</comment>
<dbReference type="Pfam" id="PF00126">
    <property type="entry name" value="HTH_1"/>
    <property type="match status" value="1"/>
</dbReference>
<keyword evidence="2" id="KW-0805">Transcription regulation</keyword>
<sequence>MDTHTLQAFVTVAETGSFSQAAGRLFLTQSAVSKRISQLEEQLDTRLFDRIGRHIGLTEAGQALLPRARKVLLELEDASA</sequence>
<evidence type="ECO:0000256" key="2">
    <source>
        <dbReference type="ARBA" id="ARBA00023015"/>
    </source>
</evidence>
<dbReference type="SUPFAM" id="SSF46785">
    <property type="entry name" value="Winged helix' DNA-binding domain"/>
    <property type="match status" value="1"/>
</dbReference>
<proteinExistence type="inferred from homology"/>
<keyword evidence="4" id="KW-0804">Transcription</keyword>
<evidence type="ECO:0000313" key="7">
    <source>
        <dbReference type="Proteomes" id="UP001596422"/>
    </source>
</evidence>
<accession>A0ABW2A846</accession>